<dbReference type="PANTHER" id="PTHR22550:SF18">
    <property type="entry name" value="VWFA DOMAIN-CONTAINING PROTEIN"/>
    <property type="match status" value="1"/>
</dbReference>
<reference evidence="4" key="1">
    <citation type="submission" date="2019-11" db="EMBL/GenBank/DDBJ databases">
        <title>Isolation and characterization of two novel species in the genus Thiomicrorhabdus.</title>
        <authorList>
            <person name="Mochizuki J."/>
            <person name="Kojima H."/>
            <person name="Fukui M."/>
        </authorList>
    </citation>
    <scope>NUCLEOTIDE SEQUENCE [LARGE SCALE GENOMIC DNA]</scope>
    <source>
        <strain evidence="4">AkT22</strain>
    </source>
</reference>
<dbReference type="InterPro" id="IPR002035">
    <property type="entry name" value="VWF_A"/>
</dbReference>
<feature type="domain" description="VWFA" evidence="2">
    <location>
        <begin position="111"/>
        <end position="311"/>
    </location>
</feature>
<proteinExistence type="predicted"/>
<feature type="transmembrane region" description="Helical" evidence="1">
    <location>
        <begin position="330"/>
        <end position="347"/>
    </location>
</feature>
<accession>A0A6F8PJS3</accession>
<feature type="transmembrane region" description="Helical" evidence="1">
    <location>
        <begin position="78"/>
        <end position="98"/>
    </location>
</feature>
<feature type="transmembrane region" description="Helical" evidence="1">
    <location>
        <begin position="20"/>
        <end position="40"/>
    </location>
</feature>
<dbReference type="Pfam" id="PF00092">
    <property type="entry name" value="VWA"/>
    <property type="match status" value="1"/>
</dbReference>
<dbReference type="SUPFAM" id="SSF53300">
    <property type="entry name" value="vWA-like"/>
    <property type="match status" value="1"/>
</dbReference>
<name>A0A6F8PJS3_9GAMM</name>
<evidence type="ECO:0000313" key="4">
    <source>
        <dbReference type="Proteomes" id="UP000501466"/>
    </source>
</evidence>
<dbReference type="RefSeq" id="WP_173289685.1">
    <property type="nucleotide sequence ID" value="NZ_AP021888.1"/>
</dbReference>
<dbReference type="SMART" id="SM00327">
    <property type="entry name" value="VWA"/>
    <property type="match status" value="1"/>
</dbReference>
<dbReference type="AlphaFoldDB" id="A0A6F8PJS3"/>
<evidence type="ECO:0000313" key="3">
    <source>
        <dbReference type="EMBL" id="BBP42345.1"/>
    </source>
</evidence>
<evidence type="ECO:0000256" key="1">
    <source>
        <dbReference type="SAM" id="Phobius"/>
    </source>
</evidence>
<sequence length="356" mass="39776">MTFLSLFNFHTWVSVWQNLSFIWPWMVAFLPLPWIVRLLWKPAEQTQIPLLAPHLLQRFNRANQSQGWLAPNTQSAGISWFLILLWGLLILAAMRPIWYLTPTPFEESGKDMMLAVDLSGSMEKQDMRVEGHPADRLMAVKSVVENFIGERQGDRLGLIVFGTQAFLQSPLTYDLKTVQTLLNDSQIGMAGNNTAIGDAIGLTLKHLRQIHAKSGAENALKKTVLILLTDGSNTAGAVDPIDAAQKAQEMGLKIYTIGIGGQQRLTGIDAFLNLSSNDMDIASLQKIAKLTNGQFFHAADTAQLDQVYQTINQLEATEHEVNHYRLRTELFQWPLGLALLLSFILAWRRTARGGKA</sequence>
<dbReference type="PROSITE" id="PS50234">
    <property type="entry name" value="VWFA"/>
    <property type="match status" value="1"/>
</dbReference>
<organism evidence="3 4">
    <name type="scientific">Thiosulfativibrio zosterae</name>
    <dbReference type="NCBI Taxonomy" id="2675053"/>
    <lineage>
        <taxon>Bacteria</taxon>
        <taxon>Pseudomonadati</taxon>
        <taxon>Pseudomonadota</taxon>
        <taxon>Gammaproteobacteria</taxon>
        <taxon>Thiotrichales</taxon>
        <taxon>Piscirickettsiaceae</taxon>
        <taxon>Thiosulfativibrio</taxon>
    </lineage>
</organism>
<keyword evidence="1" id="KW-0472">Membrane</keyword>
<dbReference type="PANTHER" id="PTHR22550">
    <property type="entry name" value="SPORE GERMINATION PROTEIN"/>
    <property type="match status" value="1"/>
</dbReference>
<protein>
    <submittedName>
        <fullName evidence="3">VWA domain-containing protein</fullName>
    </submittedName>
</protein>
<dbReference type="Gene3D" id="3.40.50.410">
    <property type="entry name" value="von Willebrand factor, type A domain"/>
    <property type="match status" value="1"/>
</dbReference>
<dbReference type="KEGG" id="tzo:THMIRHAT_00910"/>
<keyword evidence="4" id="KW-1185">Reference proteome</keyword>
<dbReference type="InterPro" id="IPR050768">
    <property type="entry name" value="UPF0353/GerABKA_families"/>
</dbReference>
<dbReference type="EMBL" id="AP021888">
    <property type="protein sequence ID" value="BBP42345.1"/>
    <property type="molecule type" value="Genomic_DNA"/>
</dbReference>
<dbReference type="Proteomes" id="UP000501466">
    <property type="component" value="Chromosome"/>
</dbReference>
<gene>
    <name evidence="3" type="ORF">THMIRHAT_00910</name>
</gene>
<evidence type="ECO:0000259" key="2">
    <source>
        <dbReference type="PROSITE" id="PS50234"/>
    </source>
</evidence>
<keyword evidence="1" id="KW-0812">Transmembrane</keyword>
<keyword evidence="1" id="KW-1133">Transmembrane helix</keyword>
<dbReference type="InterPro" id="IPR036465">
    <property type="entry name" value="vWFA_dom_sf"/>
</dbReference>